<protein>
    <submittedName>
        <fullName evidence="1">DUF4920 domain-containing protein</fullName>
    </submittedName>
</protein>
<accession>A0ABU9HRZ5</accession>
<dbReference type="PROSITE" id="PS51257">
    <property type="entry name" value="PROKAR_LIPOPROTEIN"/>
    <property type="match status" value="1"/>
</dbReference>
<dbReference type="RefSeq" id="WP_341695260.1">
    <property type="nucleotide sequence ID" value="NZ_JBBYHR010000001.1"/>
</dbReference>
<comment type="caution">
    <text evidence="1">The sequence shown here is derived from an EMBL/GenBank/DDBJ whole genome shotgun (WGS) entry which is preliminary data.</text>
</comment>
<dbReference type="InterPro" id="IPR032577">
    <property type="entry name" value="DUF4920"/>
</dbReference>
<name>A0ABU9HRZ5_9FLAO</name>
<organism evidence="1 2">
    <name type="scientific">Flavobacterium arundinis</name>
    <dbReference type="NCBI Taxonomy" id="3139143"/>
    <lineage>
        <taxon>Bacteria</taxon>
        <taxon>Pseudomonadati</taxon>
        <taxon>Bacteroidota</taxon>
        <taxon>Flavobacteriia</taxon>
        <taxon>Flavobacteriales</taxon>
        <taxon>Flavobacteriaceae</taxon>
        <taxon>Flavobacterium</taxon>
    </lineage>
</organism>
<dbReference type="Pfam" id="PF16267">
    <property type="entry name" value="DUF4920"/>
    <property type="match status" value="1"/>
</dbReference>
<evidence type="ECO:0000313" key="2">
    <source>
        <dbReference type="Proteomes" id="UP001464555"/>
    </source>
</evidence>
<dbReference type="EMBL" id="JBBYHR010000001">
    <property type="protein sequence ID" value="MEL1242941.1"/>
    <property type="molecule type" value="Genomic_DNA"/>
</dbReference>
<gene>
    <name evidence="1" type="ORF">AAEO56_01595</name>
</gene>
<keyword evidence="2" id="KW-1185">Reference proteome</keyword>
<reference evidence="1 2" key="1">
    <citation type="submission" date="2024-04" db="EMBL/GenBank/DDBJ databases">
        <title>Flavobacterium sp. DGU11 16S ribosomal RNA gene Genome sequencing and assembly.</title>
        <authorList>
            <person name="Park S."/>
        </authorList>
    </citation>
    <scope>NUCLEOTIDE SEQUENCE [LARGE SCALE GENOMIC DNA]</scope>
    <source>
        <strain evidence="1 2">DGU11</strain>
    </source>
</reference>
<proteinExistence type="predicted"/>
<dbReference type="Proteomes" id="UP001464555">
    <property type="component" value="Unassembled WGS sequence"/>
</dbReference>
<sequence length="213" mass="23222">MKKSIVLTMALIAFTACQKNKETEVKTEETVIETGKDTVHIDTDTVTAVQTGNTTDMAAGATPVEEKKIEAVTPAAEVKVAYASFGDKIKADKALTKEQMIQKYKSLKVGDTVAVKFKSKIKDVCQKKGCWMAMELPGGKESFVKFKDYAFFVPLNATAQEAIVSGKAFVSETSVAQLRHYAKDGGKSEAEIAKITQPEMEYKFMADGVLISK</sequence>
<evidence type="ECO:0000313" key="1">
    <source>
        <dbReference type="EMBL" id="MEL1242941.1"/>
    </source>
</evidence>